<keyword evidence="9 10" id="KW-0961">Cell wall biogenesis/degradation</keyword>
<keyword evidence="11" id="KW-0175">Coiled coil</keyword>
<feature type="binding site" evidence="10">
    <location>
        <position position="194"/>
    </location>
    <ligand>
        <name>UDP-N-acetyl-alpha-D-glucosamine</name>
        <dbReference type="ChEBI" id="CHEBI:57705"/>
    </ligand>
</feature>
<keyword evidence="15" id="KW-1185">Reference proteome</keyword>
<evidence type="ECO:0000259" key="13">
    <source>
        <dbReference type="Pfam" id="PF04101"/>
    </source>
</evidence>
<keyword evidence="5 10" id="KW-0133">Cell shape</keyword>
<comment type="similarity">
    <text evidence="10">Belongs to the glycosyltransferase 28 family. MurG subfamily.</text>
</comment>
<dbReference type="EMBL" id="NOII01000001">
    <property type="protein sequence ID" value="OYD59855.1"/>
    <property type="molecule type" value="Genomic_DNA"/>
</dbReference>
<dbReference type="GO" id="GO:0051301">
    <property type="term" value="P:cell division"/>
    <property type="evidence" value="ECO:0007669"/>
    <property type="project" value="UniProtKB-KW"/>
</dbReference>
<dbReference type="GO" id="GO:0005975">
    <property type="term" value="P:carbohydrate metabolic process"/>
    <property type="evidence" value="ECO:0007669"/>
    <property type="project" value="InterPro"/>
</dbReference>
<comment type="caution">
    <text evidence="14">The sequence shown here is derived from an EMBL/GenBank/DDBJ whole genome shotgun (WGS) entry which is preliminary data.</text>
</comment>
<dbReference type="PANTHER" id="PTHR21015">
    <property type="entry name" value="UDP-N-ACETYLGLUCOSAMINE--N-ACETYLMURAMYL-(PENTAPEPTIDE) PYROPHOSPHORYL-UNDECAPRENOL N-ACETYLGLUCOSAMINE TRANSFERASE 1"/>
    <property type="match status" value="1"/>
</dbReference>
<dbReference type="InterPro" id="IPR007235">
    <property type="entry name" value="Glyco_trans_28_C"/>
</dbReference>
<dbReference type="Proteomes" id="UP000215059">
    <property type="component" value="Unassembled WGS sequence"/>
</dbReference>
<keyword evidence="4 10" id="KW-0808">Transferase</keyword>
<sequence>MKRMVLTGGGSAGHVTPHLALIPKLKEMNYDLHYIGTKDGIERTLIEPTGMPYHPIASGKLRRYFDLKNFKDPFKVMAGVGQAYFKLGRIKPDVVFSKGGFVAVPVVIAAKLRGIPVYIHESDITPGLANKISSKFATKVFVTFEEAKKHFPPGQAVVTGSPIRGDLMSGEKKRGLDWLGFSENLPVLTIMGGSLGARKINENVRALLDELTKSFQIVHLCGKGNIDPALEGVKGYRQFEYIQSELPDVIAATDFVISRAGSNSIFEWLTLRKPMLLIPLPLSASRGDQILNAQSFEKQGFCHVLYEEEMTKETLLTAIEKLKKEKLNLKDQMMRYKAGDSVDLILNTITGQK</sequence>
<feature type="binding site" evidence="10">
    <location>
        <begin position="11"/>
        <end position="13"/>
    </location>
    <ligand>
        <name>UDP-N-acetyl-alpha-D-glucosamine</name>
        <dbReference type="ChEBI" id="CHEBI:57705"/>
    </ligand>
</feature>
<dbReference type="GO" id="GO:0071555">
    <property type="term" value="P:cell wall organization"/>
    <property type="evidence" value="ECO:0007669"/>
    <property type="project" value="UniProtKB-KW"/>
</dbReference>
<feature type="domain" description="Glycosyl transferase family 28 C-terminal" evidence="13">
    <location>
        <begin position="187"/>
        <end position="335"/>
    </location>
</feature>
<evidence type="ECO:0000256" key="7">
    <source>
        <dbReference type="ARBA" id="ARBA00023136"/>
    </source>
</evidence>
<evidence type="ECO:0000256" key="1">
    <source>
        <dbReference type="ARBA" id="ARBA00022475"/>
    </source>
</evidence>
<dbReference type="GO" id="GO:0009252">
    <property type="term" value="P:peptidoglycan biosynthetic process"/>
    <property type="evidence" value="ECO:0007669"/>
    <property type="project" value="UniProtKB-UniRule"/>
</dbReference>
<dbReference type="SUPFAM" id="SSF53756">
    <property type="entry name" value="UDP-Glycosyltransferase/glycogen phosphorylase"/>
    <property type="match status" value="1"/>
</dbReference>
<gene>
    <name evidence="10" type="primary">murG</name>
    <name evidence="14" type="ORF">CGZ90_07200</name>
</gene>
<evidence type="ECO:0000256" key="10">
    <source>
        <dbReference type="HAMAP-Rule" id="MF_00033"/>
    </source>
</evidence>
<keyword evidence="7 10" id="KW-0472">Membrane</keyword>
<dbReference type="GO" id="GO:0008360">
    <property type="term" value="P:regulation of cell shape"/>
    <property type="evidence" value="ECO:0007669"/>
    <property type="project" value="UniProtKB-KW"/>
</dbReference>
<evidence type="ECO:0000313" key="14">
    <source>
        <dbReference type="EMBL" id="OYD59855.1"/>
    </source>
</evidence>
<organism evidence="14 15">
    <name type="scientific">Fictibacillus aquaticus</name>
    <dbReference type="NCBI Taxonomy" id="2021314"/>
    <lineage>
        <taxon>Bacteria</taxon>
        <taxon>Bacillati</taxon>
        <taxon>Bacillota</taxon>
        <taxon>Bacilli</taxon>
        <taxon>Bacillales</taxon>
        <taxon>Fictibacillaceae</taxon>
        <taxon>Fictibacillus</taxon>
    </lineage>
</organism>
<feature type="binding site" evidence="10">
    <location>
        <position position="289"/>
    </location>
    <ligand>
        <name>UDP-N-acetyl-alpha-D-glucosamine</name>
        <dbReference type="ChEBI" id="CHEBI:57705"/>
    </ligand>
</feature>
<evidence type="ECO:0000313" key="15">
    <source>
        <dbReference type="Proteomes" id="UP000215059"/>
    </source>
</evidence>
<feature type="coiled-coil region" evidence="11">
    <location>
        <begin position="312"/>
        <end position="339"/>
    </location>
</feature>
<evidence type="ECO:0000256" key="11">
    <source>
        <dbReference type="SAM" id="Coils"/>
    </source>
</evidence>
<keyword evidence="6 10" id="KW-0573">Peptidoglycan synthesis</keyword>
<reference evidence="14 15" key="1">
    <citation type="submission" date="2017-07" db="EMBL/GenBank/DDBJ databases">
        <title>Fictibacillus sp. nov. GDSW-R2A3 Genome sequencing and assembly.</title>
        <authorList>
            <person name="Mayilraj S."/>
        </authorList>
    </citation>
    <scope>NUCLEOTIDE SEQUENCE [LARGE SCALE GENOMIC DNA]</scope>
    <source>
        <strain evidence="14 15">GDSW-R2A3</strain>
    </source>
</reference>
<dbReference type="InterPro" id="IPR006009">
    <property type="entry name" value="GlcNAc_MurG"/>
</dbReference>
<feature type="binding site" evidence="10">
    <location>
        <position position="164"/>
    </location>
    <ligand>
        <name>UDP-N-acetyl-alpha-D-glucosamine</name>
        <dbReference type="ChEBI" id="CHEBI:57705"/>
    </ligand>
</feature>
<comment type="pathway">
    <text evidence="10">Cell wall biogenesis; peptidoglycan biosynthesis.</text>
</comment>
<keyword evidence="3 10" id="KW-0328">Glycosyltransferase</keyword>
<evidence type="ECO:0000256" key="8">
    <source>
        <dbReference type="ARBA" id="ARBA00023306"/>
    </source>
</evidence>
<keyword evidence="2 10" id="KW-0132">Cell division</keyword>
<dbReference type="NCBIfam" id="TIGR01133">
    <property type="entry name" value="murG"/>
    <property type="match status" value="1"/>
</dbReference>
<dbReference type="GO" id="GO:0051991">
    <property type="term" value="F:UDP-N-acetyl-D-glucosamine:N-acetylmuramoyl-L-alanyl-D-glutamyl-meso-2,6-diaminopimelyl-D-alanyl-D-alanine-diphosphoundecaprenol 4-beta-N-acetylglucosaminlytransferase activity"/>
    <property type="evidence" value="ECO:0007669"/>
    <property type="project" value="RHEA"/>
</dbReference>
<evidence type="ECO:0000256" key="4">
    <source>
        <dbReference type="ARBA" id="ARBA00022679"/>
    </source>
</evidence>
<dbReference type="UniPathway" id="UPA00219"/>
<evidence type="ECO:0000256" key="3">
    <source>
        <dbReference type="ARBA" id="ARBA00022676"/>
    </source>
</evidence>
<name>A0A235FGL6_9BACL</name>
<dbReference type="EC" id="2.4.1.227" evidence="10"/>
<protein>
    <recommendedName>
        <fullName evidence="10">UDP-N-acetylglucosamine--N-acetylmuramyl-(pentapeptide) pyrophosphoryl-undecaprenol N-acetylglucosamine transferase</fullName>
        <ecNumber evidence="10">2.4.1.227</ecNumber>
    </recommendedName>
    <alternativeName>
        <fullName evidence="10">Undecaprenyl-PP-MurNAc-pentapeptide-UDPGlcNAc GlcNAc transferase</fullName>
    </alternativeName>
</protein>
<evidence type="ECO:0000259" key="12">
    <source>
        <dbReference type="Pfam" id="PF03033"/>
    </source>
</evidence>
<dbReference type="AlphaFoldDB" id="A0A235FGL6"/>
<dbReference type="HAMAP" id="MF_00033">
    <property type="entry name" value="MurG"/>
    <property type="match status" value="1"/>
</dbReference>
<keyword evidence="1 10" id="KW-1003">Cell membrane</keyword>
<comment type="function">
    <text evidence="10">Cell wall formation. Catalyzes the transfer of a GlcNAc subunit on undecaprenyl-pyrophosphoryl-MurNAc-pentapeptide (lipid intermediate I) to form undecaprenyl-pyrophosphoryl-MurNAc-(pentapeptide)GlcNAc (lipid intermediate II).</text>
</comment>
<accession>A0A235FGL6</accession>
<evidence type="ECO:0000256" key="2">
    <source>
        <dbReference type="ARBA" id="ARBA00022618"/>
    </source>
</evidence>
<evidence type="ECO:0000256" key="9">
    <source>
        <dbReference type="ARBA" id="ARBA00023316"/>
    </source>
</evidence>
<dbReference type="Gene3D" id="3.40.50.2000">
    <property type="entry name" value="Glycogen Phosphorylase B"/>
    <property type="match status" value="2"/>
</dbReference>
<comment type="subcellular location">
    <subcellularLocation>
        <location evidence="10">Cell membrane</location>
        <topology evidence="10">Peripheral membrane protein</topology>
        <orientation evidence="10">Cytoplasmic side</orientation>
    </subcellularLocation>
</comment>
<comment type="catalytic activity">
    <reaction evidence="10">
        <text>di-trans,octa-cis-undecaprenyl diphospho-N-acetyl-alpha-D-muramoyl-L-alanyl-D-glutamyl-meso-2,6-diaminopimeloyl-D-alanyl-D-alanine + UDP-N-acetyl-alpha-D-glucosamine = di-trans,octa-cis-undecaprenyl diphospho-[N-acetyl-alpha-D-glucosaminyl-(1-&gt;4)]-N-acetyl-alpha-D-muramoyl-L-alanyl-D-glutamyl-meso-2,6-diaminopimeloyl-D-alanyl-D-alanine + UDP + H(+)</text>
        <dbReference type="Rhea" id="RHEA:31227"/>
        <dbReference type="ChEBI" id="CHEBI:15378"/>
        <dbReference type="ChEBI" id="CHEBI:57705"/>
        <dbReference type="ChEBI" id="CHEBI:58223"/>
        <dbReference type="ChEBI" id="CHEBI:61387"/>
        <dbReference type="ChEBI" id="CHEBI:61388"/>
        <dbReference type="EC" id="2.4.1.227"/>
    </reaction>
</comment>
<keyword evidence="8 10" id="KW-0131">Cell cycle</keyword>
<dbReference type="CDD" id="cd03785">
    <property type="entry name" value="GT28_MurG"/>
    <property type="match status" value="1"/>
</dbReference>
<evidence type="ECO:0000256" key="5">
    <source>
        <dbReference type="ARBA" id="ARBA00022960"/>
    </source>
</evidence>
<dbReference type="PANTHER" id="PTHR21015:SF27">
    <property type="entry name" value="UDP-N-ACETYLGLUCOSAMINE--N-ACETYLMURAMYL-(PENTAPEPTIDE) PYROPHOSPHORYL-UNDECAPRENOL N-ACETYLGLUCOSAMINE TRANSFERASE"/>
    <property type="match status" value="1"/>
</dbReference>
<dbReference type="GO" id="GO:0005886">
    <property type="term" value="C:plasma membrane"/>
    <property type="evidence" value="ECO:0007669"/>
    <property type="project" value="UniProtKB-SubCell"/>
</dbReference>
<dbReference type="Pfam" id="PF04101">
    <property type="entry name" value="Glyco_tran_28_C"/>
    <property type="match status" value="1"/>
</dbReference>
<dbReference type="RefSeq" id="WP_094251818.1">
    <property type="nucleotide sequence ID" value="NZ_JBHLXL010000001.1"/>
</dbReference>
<feature type="domain" description="Glycosyltransferase family 28 N-terminal" evidence="12">
    <location>
        <begin position="5"/>
        <end position="141"/>
    </location>
</feature>
<proteinExistence type="inferred from homology"/>
<comment type="caution">
    <text evidence="10">Lacks conserved residue(s) required for the propagation of feature annotation.</text>
</comment>
<dbReference type="InterPro" id="IPR004276">
    <property type="entry name" value="GlycoTrans_28_N"/>
</dbReference>
<dbReference type="Pfam" id="PF03033">
    <property type="entry name" value="Glyco_transf_28"/>
    <property type="match status" value="1"/>
</dbReference>
<dbReference type="NCBIfam" id="NF009102">
    <property type="entry name" value="PRK12446.1"/>
    <property type="match status" value="1"/>
</dbReference>
<dbReference type="GO" id="GO:0050511">
    <property type="term" value="F:undecaprenyldiphospho-muramoylpentapeptide beta-N-acetylglucosaminyltransferase activity"/>
    <property type="evidence" value="ECO:0007669"/>
    <property type="project" value="UniProtKB-UniRule"/>
</dbReference>
<evidence type="ECO:0000256" key="6">
    <source>
        <dbReference type="ARBA" id="ARBA00022984"/>
    </source>
</evidence>